<keyword evidence="7" id="KW-1185">Reference proteome</keyword>
<dbReference type="EMBL" id="JAJAPW010000003">
    <property type="protein sequence ID" value="MCB4798804.1"/>
    <property type="molecule type" value="Genomic_DNA"/>
</dbReference>
<gene>
    <name evidence="6" type="ORF">LG649_08100</name>
</gene>
<evidence type="ECO:0000256" key="1">
    <source>
        <dbReference type="ARBA" id="ARBA00022475"/>
    </source>
</evidence>
<dbReference type="GO" id="GO:0090529">
    <property type="term" value="P:cell septum assembly"/>
    <property type="evidence" value="ECO:0007669"/>
    <property type="project" value="InterPro"/>
</dbReference>
<dbReference type="InterPro" id="IPR026579">
    <property type="entry name" value="FtsQ"/>
</dbReference>
<dbReference type="PANTHER" id="PTHR35851">
    <property type="entry name" value="CELL DIVISION PROTEIN FTSQ"/>
    <property type="match status" value="1"/>
</dbReference>
<evidence type="ECO:0000256" key="4">
    <source>
        <dbReference type="ARBA" id="ARBA00022989"/>
    </source>
</evidence>
<evidence type="ECO:0000256" key="3">
    <source>
        <dbReference type="ARBA" id="ARBA00022692"/>
    </source>
</evidence>
<keyword evidence="5" id="KW-0131">Cell cycle</keyword>
<keyword evidence="4" id="KW-0472">Membrane</keyword>
<dbReference type="Proteomes" id="UP001139199">
    <property type="component" value="Unassembled WGS sequence"/>
</dbReference>
<name>A0A9X1I2K3_9FLAO</name>
<reference evidence="6" key="1">
    <citation type="submission" date="2021-10" db="EMBL/GenBank/DDBJ databases">
        <title>Tamlana sargassums sp. nov., and Tamlana laminarinivorans sp. nov., two new bacteria isolated from the brown alga.</title>
        <authorList>
            <person name="Li J."/>
        </authorList>
    </citation>
    <scope>NUCLEOTIDE SEQUENCE</scope>
    <source>
        <strain evidence="6">PT2-4</strain>
    </source>
</reference>
<evidence type="ECO:0000313" key="7">
    <source>
        <dbReference type="Proteomes" id="UP001139199"/>
    </source>
</evidence>
<accession>A0A9X1I2K3</accession>
<evidence type="ECO:0000313" key="6">
    <source>
        <dbReference type="EMBL" id="MCB4798804.1"/>
    </source>
</evidence>
<keyword evidence="1" id="KW-1003">Cell membrane</keyword>
<keyword evidence="4" id="KW-1133">Transmembrane helix</keyword>
<comment type="caution">
    <text evidence="6">The sequence shown here is derived from an EMBL/GenBank/DDBJ whole genome shotgun (WGS) entry which is preliminary data.</text>
</comment>
<dbReference type="AlphaFoldDB" id="A0A9X1I2K3"/>
<protein>
    <submittedName>
        <fullName evidence="6">Cell division protein FtsQ/DivIB</fullName>
    </submittedName>
</protein>
<dbReference type="PANTHER" id="PTHR35851:SF1">
    <property type="entry name" value="CELL DIVISION PROTEIN FTSQ"/>
    <property type="match status" value="1"/>
</dbReference>
<proteinExistence type="predicted"/>
<keyword evidence="2 6" id="KW-0132">Cell division</keyword>
<evidence type="ECO:0000256" key="5">
    <source>
        <dbReference type="ARBA" id="ARBA00023306"/>
    </source>
</evidence>
<keyword evidence="3" id="KW-0812">Transmembrane</keyword>
<organism evidence="6 7">
    <name type="scientific">Neotamlana laminarinivorans</name>
    <dbReference type="NCBI Taxonomy" id="2883124"/>
    <lineage>
        <taxon>Bacteria</taxon>
        <taxon>Pseudomonadati</taxon>
        <taxon>Bacteroidota</taxon>
        <taxon>Flavobacteriia</taxon>
        <taxon>Flavobacteriales</taxon>
        <taxon>Flavobacteriaceae</taxon>
        <taxon>Neotamlana</taxon>
    </lineage>
</organism>
<sequence length="239" mass="27449">MQIKWHYIKMILLLGLVVFLFAFASGKNAKRNIPKPKINFLGEDNLFITSDNVSKLLIQNYGALKNVTKETLDLNVLENALKSNAMIKNAEVYLSVDGTLNAEVEQKTPIARVSTKVSYYIDTDGEYMPLSSNFSARVPLITGYVEKNNLKNLYEVAQKVTNDNFLKTHVYEIHQDKNEKLYLKLRQCNFMVKLGDVEFIDKKVNNLKAFYKKTSKEKTLNNYSVVNLQFENQVICTKI</sequence>
<evidence type="ECO:0000256" key="2">
    <source>
        <dbReference type="ARBA" id="ARBA00022618"/>
    </source>
</evidence>